<dbReference type="EMBL" id="OU015567">
    <property type="protein sequence ID" value="CAG5111059.1"/>
    <property type="molecule type" value="Genomic_DNA"/>
</dbReference>
<name>A0ABN7T6T1_OIKDI</name>
<gene>
    <name evidence="1" type="ORF">OKIOD_LOCUS14160</name>
</gene>
<sequence>MMPLRDNLYFRRLAVHFAGLSKEEMTGAEEKAIRNIKNAVASNMVVSEEATEEVLLPDEKWAADLAQELLAEHISGLIDDAQLVTKLFLEYRRRLDTRRDSKFTVLMGFYDYNYVVSVGYMIIGSVSHGDSAQVNSFIVTLKRALLGELDRYLQELADKIHEHFLGQRLPIRRGLAYTTPWMRKRFDIQH</sequence>
<reference evidence="1 2" key="1">
    <citation type="submission" date="2021-04" db="EMBL/GenBank/DDBJ databases">
        <authorList>
            <person name="Bliznina A."/>
        </authorList>
    </citation>
    <scope>NUCLEOTIDE SEQUENCE [LARGE SCALE GENOMIC DNA]</scope>
</reference>
<protein>
    <submittedName>
        <fullName evidence="1">Oidioi.mRNA.OKI2018_I69.chr2.g5395.t1.cds</fullName>
    </submittedName>
</protein>
<organism evidence="1 2">
    <name type="scientific">Oikopleura dioica</name>
    <name type="common">Tunicate</name>
    <dbReference type="NCBI Taxonomy" id="34765"/>
    <lineage>
        <taxon>Eukaryota</taxon>
        <taxon>Metazoa</taxon>
        <taxon>Chordata</taxon>
        <taxon>Tunicata</taxon>
        <taxon>Appendicularia</taxon>
        <taxon>Copelata</taxon>
        <taxon>Oikopleuridae</taxon>
        <taxon>Oikopleura</taxon>
    </lineage>
</organism>
<proteinExistence type="predicted"/>
<evidence type="ECO:0000313" key="2">
    <source>
        <dbReference type="Proteomes" id="UP001158576"/>
    </source>
</evidence>
<keyword evidence="2" id="KW-1185">Reference proteome</keyword>
<evidence type="ECO:0000313" key="1">
    <source>
        <dbReference type="EMBL" id="CAG5111059.1"/>
    </source>
</evidence>
<dbReference type="Proteomes" id="UP001158576">
    <property type="component" value="Chromosome 2"/>
</dbReference>
<accession>A0ABN7T6T1</accession>